<evidence type="ECO:0000313" key="1">
    <source>
        <dbReference type="EMBL" id="CEI67949.1"/>
    </source>
</evidence>
<organism evidence="1 2">
    <name type="scientific">Fusarium venenatum</name>
    <dbReference type="NCBI Taxonomy" id="56646"/>
    <lineage>
        <taxon>Eukaryota</taxon>
        <taxon>Fungi</taxon>
        <taxon>Dikarya</taxon>
        <taxon>Ascomycota</taxon>
        <taxon>Pezizomycotina</taxon>
        <taxon>Sordariomycetes</taxon>
        <taxon>Hypocreomycetidae</taxon>
        <taxon>Hypocreales</taxon>
        <taxon>Nectriaceae</taxon>
        <taxon>Fusarium</taxon>
    </lineage>
</organism>
<reference evidence="2" key="1">
    <citation type="submission" date="2014-10" db="EMBL/GenBank/DDBJ databases">
        <authorList>
            <person name="King R."/>
        </authorList>
    </citation>
    <scope>NUCLEOTIDE SEQUENCE [LARGE SCALE GENOMIC DNA]</scope>
    <source>
        <strain evidence="2">A3/5</strain>
    </source>
</reference>
<dbReference type="Proteomes" id="UP000245910">
    <property type="component" value="Chromosome III"/>
</dbReference>
<dbReference type="AlphaFoldDB" id="A0A2L2TDB2"/>
<proteinExistence type="predicted"/>
<protein>
    <submittedName>
        <fullName evidence="1">Uncharacterized protein</fullName>
    </submittedName>
</protein>
<keyword evidence="2" id="KW-1185">Reference proteome</keyword>
<evidence type="ECO:0000313" key="2">
    <source>
        <dbReference type="Proteomes" id="UP000245910"/>
    </source>
</evidence>
<accession>A0A2L2TDB2</accession>
<sequence length="329" mass="37397">MAELPQLERYRALDFFNKTVPIYMLRGDKKTYGLAWPFFITLHNYLYKMWFRPYRSEIERGQFITKVVEVCNQPESSGEATSMDVAMGLRSTIHTRLLNLPPRQFYTITAVFKALLIVIPAKSYCNCSSIEDISTMTALILLTGENDGLSSPISFESVENEVEKVVIRGMHGVRTRLEVAVDFAMFLEQREDAVFGPQPDPVASTASDTEELDGPMYCYEKSQATESGWKYGPIVGPSSKWVSMERYPKWTGWGARVEFACYKKKEERDWRFHKQRCTCYLSQKTEEVTIISKDALVNIIEMIGDYAGYSGGSDTGQGTWTTGVLSLKV</sequence>
<name>A0A2L2TDB2_9HYPO</name>
<dbReference type="EMBL" id="LN649231">
    <property type="protein sequence ID" value="CEI67949.1"/>
    <property type="molecule type" value="Genomic_DNA"/>
</dbReference>